<protein>
    <submittedName>
        <fullName evidence="3">Hpt domain-containing protein</fullName>
    </submittedName>
</protein>
<dbReference type="InterPro" id="IPR036641">
    <property type="entry name" value="HPT_dom_sf"/>
</dbReference>
<dbReference type="Proteomes" id="UP000182011">
    <property type="component" value="Unassembled WGS sequence"/>
</dbReference>
<accession>A0A0P1LP90</accession>
<evidence type="ECO:0000256" key="1">
    <source>
        <dbReference type="PROSITE-ProRule" id="PRU00110"/>
    </source>
</evidence>
<gene>
    <name evidence="3" type="ORF">JGI4_00434</name>
</gene>
<evidence type="ECO:0000313" key="4">
    <source>
        <dbReference type="Proteomes" id="UP000182011"/>
    </source>
</evidence>
<feature type="domain" description="HPt" evidence="2">
    <location>
        <begin position="5"/>
        <end position="97"/>
    </location>
</feature>
<evidence type="ECO:0000259" key="2">
    <source>
        <dbReference type="PROSITE" id="PS50894"/>
    </source>
</evidence>
<dbReference type="PROSITE" id="PS50894">
    <property type="entry name" value="HPT"/>
    <property type="match status" value="1"/>
</dbReference>
<sequence length="99" mass="11464">MGDIPADEWKKLIKFFIDTAEEKVNQMKKALETKDLKVIQLYAHQLKGSGEAFGFQEITEISELIEQKCILDSCSDDELCKMIQKLSDTIEKFKSRYIN</sequence>
<accession>A0A0P1MME6</accession>
<accession>A0A0P1LD17</accession>
<proteinExistence type="predicted"/>
<accession>A0A0P1PA31</accession>
<accession>A0A0P1NV19</accession>
<name>A0A0P1MJG9_9BACT</name>
<dbReference type="GO" id="GO:0004672">
    <property type="term" value="F:protein kinase activity"/>
    <property type="evidence" value="ECO:0007669"/>
    <property type="project" value="UniProtKB-ARBA"/>
</dbReference>
<accession>A0A0P1MJG9</accession>
<feature type="modified residue" description="Phosphohistidine" evidence="1">
    <location>
        <position position="44"/>
    </location>
</feature>
<dbReference type="Gene3D" id="1.20.120.160">
    <property type="entry name" value="HPT domain"/>
    <property type="match status" value="1"/>
</dbReference>
<keyword evidence="1" id="KW-0597">Phosphoprotein</keyword>
<dbReference type="EMBL" id="FAOP01000002">
    <property type="protein sequence ID" value="CUU02070.1"/>
    <property type="molecule type" value="Genomic_DNA"/>
</dbReference>
<evidence type="ECO:0000313" key="3">
    <source>
        <dbReference type="EMBL" id="CUU02070.1"/>
    </source>
</evidence>
<reference evidence="3 4" key="1">
    <citation type="submission" date="2015-11" db="EMBL/GenBank/DDBJ databases">
        <authorList>
            <person name="Zhang Y."/>
            <person name="Guo Z."/>
        </authorList>
    </citation>
    <scope>NUCLEOTIDE SEQUENCE [LARGE SCALE GENOMIC DNA]</scope>
    <source>
        <strain evidence="3">JGI-4</strain>
    </source>
</reference>
<dbReference type="RefSeq" id="WP_047133776.1">
    <property type="nucleotide sequence ID" value="NZ_CZVM01000124.1"/>
</dbReference>
<organism evidence="3 4">
    <name type="scientific">Candidatus Kryptonium thompsonii</name>
    <dbReference type="NCBI Taxonomy" id="1633631"/>
    <lineage>
        <taxon>Bacteria</taxon>
        <taxon>Pseudomonadati</taxon>
        <taxon>Candidatus Kryptoniota</taxon>
        <taxon>Candidatus Kryptonium</taxon>
    </lineage>
</organism>
<dbReference type="Pfam" id="PF01627">
    <property type="entry name" value="Hpt"/>
    <property type="match status" value="1"/>
</dbReference>
<dbReference type="InterPro" id="IPR008207">
    <property type="entry name" value="Sig_transdc_His_kin_Hpt_dom"/>
</dbReference>
<dbReference type="CDD" id="cd00088">
    <property type="entry name" value="HPT"/>
    <property type="match status" value="1"/>
</dbReference>
<accession>A0A0S4MVP1</accession>
<dbReference type="STRING" id="1633631.GCA_001442925_00436"/>
<dbReference type="AlphaFoldDB" id="A0A0P1MJG9"/>
<dbReference type="SUPFAM" id="SSF47226">
    <property type="entry name" value="Histidine-containing phosphotransfer domain, HPT domain"/>
    <property type="match status" value="1"/>
</dbReference>
<accession>A0A0P1MHM0</accession>
<dbReference type="GO" id="GO:0000160">
    <property type="term" value="P:phosphorelay signal transduction system"/>
    <property type="evidence" value="ECO:0007669"/>
    <property type="project" value="InterPro"/>
</dbReference>